<dbReference type="AlphaFoldDB" id="A0A7K3M869"/>
<gene>
    <name evidence="2" type="ORF">F7O44_20935</name>
</gene>
<evidence type="ECO:0000256" key="1">
    <source>
        <dbReference type="SAM" id="MobiDB-lite"/>
    </source>
</evidence>
<dbReference type="Proteomes" id="UP000460435">
    <property type="component" value="Unassembled WGS sequence"/>
</dbReference>
<keyword evidence="3" id="KW-1185">Reference proteome</keyword>
<feature type="region of interest" description="Disordered" evidence="1">
    <location>
        <begin position="65"/>
        <end position="85"/>
    </location>
</feature>
<comment type="caution">
    <text evidence="2">The sequence shown here is derived from an EMBL/GenBank/DDBJ whole genome shotgun (WGS) entry which is preliminary data.</text>
</comment>
<dbReference type="EMBL" id="WLZY01000008">
    <property type="protein sequence ID" value="NDL59539.1"/>
    <property type="molecule type" value="Genomic_DNA"/>
</dbReference>
<evidence type="ECO:0000313" key="3">
    <source>
        <dbReference type="Proteomes" id="UP000460435"/>
    </source>
</evidence>
<proteinExistence type="predicted"/>
<organism evidence="2 3">
    <name type="scientific">Phytoactinopolyspora mesophila</name>
    <dbReference type="NCBI Taxonomy" id="2650750"/>
    <lineage>
        <taxon>Bacteria</taxon>
        <taxon>Bacillati</taxon>
        <taxon>Actinomycetota</taxon>
        <taxon>Actinomycetes</taxon>
        <taxon>Jiangellales</taxon>
        <taxon>Jiangellaceae</taxon>
        <taxon>Phytoactinopolyspora</taxon>
    </lineage>
</organism>
<reference evidence="2 3" key="1">
    <citation type="submission" date="2019-11" db="EMBL/GenBank/DDBJ databases">
        <authorList>
            <person name="Li X.-J."/>
            <person name="Feng X.-M."/>
        </authorList>
    </citation>
    <scope>NUCLEOTIDE SEQUENCE [LARGE SCALE GENOMIC DNA]</scope>
    <source>
        <strain evidence="2 3">XMNu-373</strain>
    </source>
</reference>
<dbReference type="RefSeq" id="WP_162452258.1">
    <property type="nucleotide sequence ID" value="NZ_WLZY01000008.1"/>
</dbReference>
<protein>
    <submittedName>
        <fullName evidence="2">Uncharacterized protein</fullName>
    </submittedName>
</protein>
<name>A0A7K3M869_9ACTN</name>
<sequence length="85" mass="9302">MTEQPDDDAVAGLYVSPQVFTAALLGALIRQAGGRVTVSERAYKKEAARVMEGLRTGLTVERSPKKGHFSVRMISDQHTTDTPRE</sequence>
<evidence type="ECO:0000313" key="2">
    <source>
        <dbReference type="EMBL" id="NDL59539.1"/>
    </source>
</evidence>
<accession>A0A7K3M869</accession>